<dbReference type="CDD" id="cd16473">
    <property type="entry name" value="RING-H2_RNF103"/>
    <property type="match status" value="1"/>
</dbReference>
<evidence type="ECO:0000256" key="2">
    <source>
        <dbReference type="ARBA" id="ARBA00022833"/>
    </source>
</evidence>
<dbReference type="InterPro" id="IPR001841">
    <property type="entry name" value="Znf_RING"/>
</dbReference>
<dbReference type="Pfam" id="PF13639">
    <property type="entry name" value="zf-RING_2"/>
    <property type="match status" value="1"/>
</dbReference>
<dbReference type="OMA" id="PDWLAWP"/>
<dbReference type="PANTHER" id="PTHR15302:SF0">
    <property type="entry name" value="E3 UBIQUITIN-PROTEIN LIGASE RNF103"/>
    <property type="match status" value="1"/>
</dbReference>
<name>A0A8B7YMC6_ACAPL</name>
<keyword evidence="5" id="KW-0472">Membrane</keyword>
<organism evidence="7 8">
    <name type="scientific">Acanthaster planci</name>
    <name type="common">Crown-of-thorns starfish</name>
    <dbReference type="NCBI Taxonomy" id="133434"/>
    <lineage>
        <taxon>Eukaryota</taxon>
        <taxon>Metazoa</taxon>
        <taxon>Echinodermata</taxon>
        <taxon>Eleutherozoa</taxon>
        <taxon>Asterozoa</taxon>
        <taxon>Asteroidea</taxon>
        <taxon>Valvatacea</taxon>
        <taxon>Valvatida</taxon>
        <taxon>Acanthasteridae</taxon>
        <taxon>Acanthaster</taxon>
    </lineage>
</organism>
<evidence type="ECO:0000313" key="8">
    <source>
        <dbReference type="RefSeq" id="XP_022094419.1"/>
    </source>
</evidence>
<evidence type="ECO:0000256" key="3">
    <source>
        <dbReference type="PROSITE-ProRule" id="PRU00175"/>
    </source>
</evidence>
<dbReference type="Proteomes" id="UP000694845">
    <property type="component" value="Unplaced"/>
</dbReference>
<evidence type="ECO:0000259" key="6">
    <source>
        <dbReference type="PROSITE" id="PS50089"/>
    </source>
</evidence>
<keyword evidence="5" id="KW-0812">Transmembrane</keyword>
<feature type="transmembrane region" description="Helical" evidence="5">
    <location>
        <begin position="335"/>
        <end position="353"/>
    </location>
</feature>
<keyword evidence="7" id="KW-1185">Reference proteome</keyword>
<accession>A0A8B7YMC6</accession>
<dbReference type="SUPFAM" id="SSF57850">
    <property type="entry name" value="RING/U-box"/>
    <property type="match status" value="1"/>
</dbReference>
<dbReference type="RefSeq" id="XP_022094419.1">
    <property type="nucleotide sequence ID" value="XM_022238727.1"/>
</dbReference>
<dbReference type="GO" id="GO:0016567">
    <property type="term" value="P:protein ubiquitination"/>
    <property type="evidence" value="ECO:0007669"/>
    <property type="project" value="InterPro"/>
</dbReference>
<feature type="transmembrane region" description="Helical" evidence="5">
    <location>
        <begin position="365"/>
        <end position="383"/>
    </location>
</feature>
<dbReference type="GO" id="GO:0005783">
    <property type="term" value="C:endoplasmic reticulum"/>
    <property type="evidence" value="ECO:0007669"/>
    <property type="project" value="TreeGrafter"/>
</dbReference>
<feature type="region of interest" description="Disordered" evidence="4">
    <location>
        <begin position="657"/>
        <end position="678"/>
    </location>
</feature>
<keyword evidence="1 3" id="KW-0479">Metal-binding</keyword>
<gene>
    <name evidence="8 9" type="primary">LOC110981277</name>
</gene>
<dbReference type="Gene3D" id="3.30.40.10">
    <property type="entry name" value="Zinc/RING finger domain, C3HC4 (zinc finger)"/>
    <property type="match status" value="1"/>
</dbReference>
<keyword evidence="1 3" id="KW-0863">Zinc-finger</keyword>
<dbReference type="CTD" id="7844"/>
<dbReference type="GO" id="GO:0008270">
    <property type="term" value="F:zinc ion binding"/>
    <property type="evidence" value="ECO:0007669"/>
    <property type="project" value="UniProtKB-KW"/>
</dbReference>
<evidence type="ECO:0000256" key="4">
    <source>
        <dbReference type="SAM" id="MobiDB-lite"/>
    </source>
</evidence>
<dbReference type="PANTHER" id="PTHR15302">
    <property type="entry name" value="E3 UBIQUITIN-PROTEIN LIGASE RNF103"/>
    <property type="match status" value="1"/>
</dbReference>
<dbReference type="KEGG" id="aplc:110981277"/>
<dbReference type="OrthoDB" id="8062037at2759"/>
<dbReference type="InterPro" id="IPR042494">
    <property type="entry name" value="RNF103"/>
</dbReference>
<keyword evidence="2" id="KW-0862">Zinc</keyword>
<feature type="compositionally biased region" description="Basic and acidic residues" evidence="4">
    <location>
        <begin position="666"/>
        <end position="678"/>
    </location>
</feature>
<evidence type="ECO:0000256" key="5">
    <source>
        <dbReference type="SAM" id="Phobius"/>
    </source>
</evidence>
<reference evidence="8 9" key="1">
    <citation type="submission" date="2025-04" db="UniProtKB">
        <authorList>
            <consortium name="RefSeq"/>
        </authorList>
    </citation>
    <scope>IDENTIFICATION</scope>
</reference>
<dbReference type="GO" id="GO:0004842">
    <property type="term" value="F:ubiquitin-protein transferase activity"/>
    <property type="evidence" value="ECO:0007669"/>
    <property type="project" value="InterPro"/>
</dbReference>
<dbReference type="PROSITE" id="PS50089">
    <property type="entry name" value="ZF_RING_2"/>
    <property type="match status" value="1"/>
</dbReference>
<dbReference type="SMART" id="SM00184">
    <property type="entry name" value="RING"/>
    <property type="match status" value="1"/>
</dbReference>
<dbReference type="InterPro" id="IPR013083">
    <property type="entry name" value="Znf_RING/FYVE/PHD"/>
</dbReference>
<evidence type="ECO:0000313" key="9">
    <source>
        <dbReference type="RefSeq" id="XP_022094420.1"/>
    </source>
</evidence>
<evidence type="ECO:0000313" key="7">
    <source>
        <dbReference type="Proteomes" id="UP000694845"/>
    </source>
</evidence>
<dbReference type="GeneID" id="110981277"/>
<sequence length="786" mass="89579">MKALLLKLLLLLLFVVLLFLVLRALEAFSWYETGLVISQIVDPLSLSVRKLKVLLDGRGISYDGLVEKQELTALIGASGDVMEGELLLLERENQEEAVQSTSFSSGPHFYEEVEDKKDSIWLIQVIPRGHVPLLDRDTWKTVVKKVFHFGIRTGTFDCARDNRFCRQKGWTHPILMLAMPEGLNQKDNVVMATYPSSNLKASKVIKWVSTRLGNTVHRVNEEKLVKEWLDASQTQMTTPPIKLVLLSDVEDVEAPLFFSAISLKYSGRVKFGQAVIHKSTRDWLSEELNIKPKSSHYLVATHEGIITYGMRDGEYLNHRAMDVYLGMLYPQANDFFMLSFLAGNMLCVLELVLNQGEVLAKRVCQFLWVWAKYNAVLIMMWLPLLALTQVPLLDPVFRFCQKVLRLLCQMTLASQLRCLWIMHGHRGSLIVASFFVFCVITGYAKSCWHSGDTTGGRMSSSEWLQSTAAYYYNMLVRPSPGYTRVLMSNARLEEGMNWDRILNQAMFPNMFLLADVSQDYLRDLPTWRYRQREIATEWSSTGKCCACWHSCFSGTEEHHQENCRLLQEYFRNQDKEHCESKMGGKYGKRCKRHLCTRCLCTLVREFKQGEPFLVTNSRENSDPSQKIGPNSPLQPQNIGSISIGTCSANLEAKTVLPNDESNSIEKSSHENTLPDDKASVESKGADVHVLSLMCDCEFALKKKTDLGLDVKSLYDPWPESMMETLECSICLEPYMPGVELCGLPCGHAFHQHCIMVWLTTNLNHCCPNCRWPAYKNKGSKLFKHKE</sequence>
<dbReference type="AlphaFoldDB" id="A0A8B7YMC6"/>
<proteinExistence type="predicted"/>
<protein>
    <submittedName>
        <fullName evidence="8 9">E3 ubiquitin-protein ligase RNF103-like</fullName>
    </submittedName>
</protein>
<keyword evidence="5" id="KW-1133">Transmembrane helix</keyword>
<feature type="domain" description="RING-type" evidence="6">
    <location>
        <begin position="727"/>
        <end position="770"/>
    </location>
</feature>
<dbReference type="RefSeq" id="XP_022094420.1">
    <property type="nucleotide sequence ID" value="XM_022238728.1"/>
</dbReference>
<dbReference type="GO" id="GO:0036503">
    <property type="term" value="P:ERAD pathway"/>
    <property type="evidence" value="ECO:0007669"/>
    <property type="project" value="TreeGrafter"/>
</dbReference>
<evidence type="ECO:0000256" key="1">
    <source>
        <dbReference type="ARBA" id="ARBA00022771"/>
    </source>
</evidence>